<sequence length="81" mass="8672">MLLRRALPALGVAVAAMASLTSVLDDLRPHLWPTPPGTPSLMHEHPASHFWPLQYVETGLRAAVAGTAIAAAFLLLARRLP</sequence>
<evidence type="ECO:0000313" key="4">
    <source>
        <dbReference type="Proteomes" id="UP001601288"/>
    </source>
</evidence>
<dbReference type="Proteomes" id="UP001601288">
    <property type="component" value="Unassembled WGS sequence"/>
</dbReference>
<feature type="transmembrane region" description="Helical" evidence="1">
    <location>
        <begin position="58"/>
        <end position="77"/>
    </location>
</feature>
<comment type="caution">
    <text evidence="3">The sequence shown here is derived from an EMBL/GenBank/DDBJ whole genome shotgun (WGS) entry which is preliminary data.</text>
</comment>
<protein>
    <submittedName>
        <fullName evidence="3">Uncharacterized protein</fullName>
    </submittedName>
</protein>
<evidence type="ECO:0000256" key="2">
    <source>
        <dbReference type="SAM" id="SignalP"/>
    </source>
</evidence>
<keyword evidence="1" id="KW-1133">Transmembrane helix</keyword>
<accession>A0ABW6LCE5</accession>
<reference evidence="3 4" key="1">
    <citation type="submission" date="2024-10" db="EMBL/GenBank/DDBJ databases">
        <title>The Natural Products Discovery Center: Release of the First 8490 Sequenced Strains for Exploring Actinobacteria Biosynthetic Diversity.</title>
        <authorList>
            <person name="Kalkreuter E."/>
            <person name="Kautsar S.A."/>
            <person name="Yang D."/>
            <person name="Bader C.D."/>
            <person name="Teijaro C.N."/>
            <person name="Fluegel L."/>
            <person name="Davis C.M."/>
            <person name="Simpson J.R."/>
            <person name="Lauterbach L."/>
            <person name="Steele A.D."/>
            <person name="Gui C."/>
            <person name="Meng S."/>
            <person name="Li G."/>
            <person name="Viehrig K."/>
            <person name="Ye F."/>
            <person name="Su P."/>
            <person name="Kiefer A.F."/>
            <person name="Nichols A."/>
            <person name="Cepeda A.J."/>
            <person name="Yan W."/>
            <person name="Fan B."/>
            <person name="Jiang Y."/>
            <person name="Adhikari A."/>
            <person name="Zheng C.-J."/>
            <person name="Schuster L."/>
            <person name="Cowan T.M."/>
            <person name="Smanski M.J."/>
            <person name="Chevrette M.G."/>
            <person name="De Carvalho L.P.S."/>
            <person name="Shen B."/>
        </authorList>
    </citation>
    <scope>NUCLEOTIDE SEQUENCE [LARGE SCALE GENOMIC DNA]</scope>
    <source>
        <strain evidence="3 4">NPDC007066</strain>
    </source>
</reference>
<dbReference type="EMBL" id="JBIAFP010000005">
    <property type="protein sequence ID" value="MFE9225267.1"/>
    <property type="molecule type" value="Genomic_DNA"/>
</dbReference>
<evidence type="ECO:0000313" key="3">
    <source>
        <dbReference type="EMBL" id="MFE9225267.1"/>
    </source>
</evidence>
<feature type="signal peptide" evidence="2">
    <location>
        <begin position="1"/>
        <end position="18"/>
    </location>
</feature>
<gene>
    <name evidence="3" type="ORF">ACFYM3_11625</name>
</gene>
<dbReference type="RefSeq" id="WP_358279273.1">
    <property type="nucleotide sequence ID" value="NZ_JBEYGJ010000005.1"/>
</dbReference>
<name>A0ABW6LCE5_9ACTN</name>
<keyword evidence="1" id="KW-0812">Transmembrane</keyword>
<organism evidence="3 4">
    <name type="scientific">Streptomyces massasporeus</name>
    <dbReference type="NCBI Taxonomy" id="67324"/>
    <lineage>
        <taxon>Bacteria</taxon>
        <taxon>Bacillati</taxon>
        <taxon>Actinomycetota</taxon>
        <taxon>Actinomycetes</taxon>
        <taxon>Kitasatosporales</taxon>
        <taxon>Streptomycetaceae</taxon>
        <taxon>Streptomyces</taxon>
    </lineage>
</organism>
<keyword evidence="2" id="KW-0732">Signal</keyword>
<evidence type="ECO:0000256" key="1">
    <source>
        <dbReference type="SAM" id="Phobius"/>
    </source>
</evidence>
<keyword evidence="1" id="KW-0472">Membrane</keyword>
<proteinExistence type="predicted"/>
<keyword evidence="4" id="KW-1185">Reference proteome</keyword>
<feature type="chain" id="PRO_5047384661" evidence="2">
    <location>
        <begin position="19"/>
        <end position="81"/>
    </location>
</feature>